<protein>
    <submittedName>
        <fullName evidence="1">Uncharacterized protein</fullName>
    </submittedName>
</protein>
<comment type="caution">
    <text evidence="1">The sequence shown here is derived from an EMBL/GenBank/DDBJ whole genome shotgun (WGS) entry which is preliminary data.</text>
</comment>
<dbReference type="EMBL" id="RBIQ01000007">
    <property type="protein sequence ID" value="RKR15195.1"/>
    <property type="molecule type" value="Genomic_DNA"/>
</dbReference>
<keyword evidence="2" id="KW-1185">Reference proteome</keyword>
<evidence type="ECO:0000313" key="2">
    <source>
        <dbReference type="Proteomes" id="UP000269412"/>
    </source>
</evidence>
<dbReference type="RefSeq" id="WP_121065060.1">
    <property type="nucleotide sequence ID" value="NZ_RBIQ01000007.1"/>
</dbReference>
<proteinExistence type="predicted"/>
<dbReference type="OrthoDB" id="6378475at2"/>
<gene>
    <name evidence="1" type="ORF">CLV91_1277</name>
</gene>
<accession>A0A495EE78</accession>
<sequence length="249" mass="28800">MKSIYKFLGIKFPVFLSSSASGKSKKEVLGKDSLLIGEWDNFQQYWQENTEEEIHGIKTDDKHRHLSLKIKEVEKGTFLIEVREGRNGTVFIENLHFTQEDINKNNVELKGDTLFIQGENHFKNKDAYKFIRVRKFSGWIEYPITEDNMHHQGNLEIHDQGGMAALDVDGVDYTVELTQLIYGKKLEIMKLAIYDMPLDKVGINSTSISYTWVNPDAKRIGINLRKVISGWTLIEPGFGNQNTWREKEE</sequence>
<reference evidence="1 2" key="1">
    <citation type="submission" date="2018-10" db="EMBL/GenBank/DDBJ databases">
        <title>Genomic Encyclopedia of Archaeal and Bacterial Type Strains, Phase II (KMG-II): from individual species to whole genera.</title>
        <authorList>
            <person name="Goeker M."/>
        </authorList>
    </citation>
    <scope>NUCLEOTIDE SEQUENCE [LARGE SCALE GENOMIC DNA]</scope>
    <source>
        <strain evidence="1 2">DSM 25230</strain>
    </source>
</reference>
<dbReference type="AlphaFoldDB" id="A0A495EE78"/>
<name>A0A495EE78_9FLAO</name>
<organism evidence="1 2">
    <name type="scientific">Maribacter vaceletii</name>
    <dbReference type="NCBI Taxonomy" id="1206816"/>
    <lineage>
        <taxon>Bacteria</taxon>
        <taxon>Pseudomonadati</taxon>
        <taxon>Bacteroidota</taxon>
        <taxon>Flavobacteriia</taxon>
        <taxon>Flavobacteriales</taxon>
        <taxon>Flavobacteriaceae</taxon>
        <taxon>Maribacter</taxon>
    </lineage>
</organism>
<evidence type="ECO:0000313" key="1">
    <source>
        <dbReference type="EMBL" id="RKR15195.1"/>
    </source>
</evidence>
<dbReference type="Proteomes" id="UP000269412">
    <property type="component" value="Unassembled WGS sequence"/>
</dbReference>